<proteinExistence type="inferred from homology"/>
<dbReference type="RefSeq" id="WP_048352895.1">
    <property type="nucleotide sequence ID" value="NZ_CP095476.1"/>
</dbReference>
<dbReference type="GO" id="GO:0005737">
    <property type="term" value="C:cytoplasm"/>
    <property type="evidence" value="ECO:0007669"/>
    <property type="project" value="UniProtKB-SubCell"/>
</dbReference>
<comment type="subcellular location">
    <subcellularLocation>
        <location evidence="5">Cytoplasm</location>
    </subcellularLocation>
    <text evidence="5">Associated with two foci at the outer edges of the nucleoid region in young cells, and at four foci within both cell halves in older cells.</text>
</comment>
<accession>A0A0J6EYJ9</accession>
<dbReference type="Gene3D" id="1.10.10.10">
    <property type="entry name" value="Winged helix-like DNA-binding domain superfamily/Winged helix DNA-binding domain"/>
    <property type="match status" value="2"/>
</dbReference>
<evidence type="ECO:0000256" key="1">
    <source>
        <dbReference type="ARBA" id="ARBA00022490"/>
    </source>
</evidence>
<dbReference type="EMBL" id="LECW02000004">
    <property type="protein sequence ID" value="KRT94967.1"/>
    <property type="molecule type" value="Genomic_DNA"/>
</dbReference>
<name>A0A0J6EUZ1_9BACI</name>
<dbReference type="HAMAP" id="MF_01804">
    <property type="entry name" value="ScpB"/>
    <property type="match status" value="1"/>
</dbReference>
<protein>
    <recommendedName>
        <fullName evidence="5">Segregation and condensation protein B</fullName>
    </recommendedName>
</protein>
<dbReference type="GO" id="GO:0051301">
    <property type="term" value="P:cell division"/>
    <property type="evidence" value="ECO:0007669"/>
    <property type="project" value="UniProtKB-KW"/>
</dbReference>
<dbReference type="PATRIC" id="fig|1664069.3.peg.1548"/>
<dbReference type="OrthoDB" id="9806226at2"/>
<keyword evidence="3 5" id="KW-0159">Chromosome partition</keyword>
<dbReference type="Proteomes" id="UP001341297">
    <property type="component" value="Unassembled WGS sequence"/>
</dbReference>
<dbReference type="GO" id="GO:0006260">
    <property type="term" value="P:DNA replication"/>
    <property type="evidence" value="ECO:0007669"/>
    <property type="project" value="UniProtKB-UniRule"/>
</dbReference>
<comment type="subunit">
    <text evidence="5">Homodimer. Homodimerization may be required to stabilize the binding of ScpA to the Smc head domains. Component of a cohesin-like complex composed of ScpA, ScpB and the Smc homodimer, in which ScpA and ScpB bind to the head domain of Smc. The presence of the three proteins is required for the association of the complex with DNA.</text>
</comment>
<dbReference type="GO" id="GO:0051304">
    <property type="term" value="P:chromosome separation"/>
    <property type="evidence" value="ECO:0007669"/>
    <property type="project" value="InterPro"/>
</dbReference>
<evidence type="ECO:0000313" key="6">
    <source>
        <dbReference type="EMBL" id="KRT94967.1"/>
    </source>
</evidence>
<sequence>MTLDIVNWKAIVEALLYAAGDEGLTKKQLLSVLEVDETELRDIMLDVKESYEKEDRGIELVEYADTYMLSTKKDFAVYLKKLIEAPSKGLSQAALEVLAIVSYKQPITRAEIEEIRGVKSERILQSLVAKALLCEVGRADGPGRAILYGTTETFLEQFGLKAIEELPPLPENVEEDGVQEEADLFFENFNQTFEDIK</sequence>
<keyword evidence="1 5" id="KW-0963">Cytoplasm</keyword>
<dbReference type="Proteomes" id="UP000036168">
    <property type="component" value="Unassembled WGS sequence"/>
</dbReference>
<dbReference type="NCBIfam" id="TIGR00281">
    <property type="entry name" value="SMC-Scp complex subunit ScpB"/>
    <property type="match status" value="1"/>
</dbReference>
<organism evidence="6 8">
    <name type="scientific">Bacillus glycinifermentans</name>
    <dbReference type="NCBI Taxonomy" id="1664069"/>
    <lineage>
        <taxon>Bacteria</taxon>
        <taxon>Bacillati</taxon>
        <taxon>Bacillota</taxon>
        <taxon>Bacilli</taxon>
        <taxon>Bacillales</taxon>
        <taxon>Bacillaceae</taxon>
        <taxon>Bacillus</taxon>
    </lineage>
</organism>
<dbReference type="Pfam" id="PF04079">
    <property type="entry name" value="SMC_ScpB"/>
    <property type="match status" value="1"/>
</dbReference>
<keyword evidence="4 5" id="KW-0131">Cell cycle</keyword>
<keyword evidence="2 5" id="KW-0132">Cell division</keyword>
<dbReference type="PIRSF" id="PIRSF019345">
    <property type="entry name" value="ScpB"/>
    <property type="match status" value="1"/>
</dbReference>
<dbReference type="PANTHER" id="PTHR34298">
    <property type="entry name" value="SEGREGATION AND CONDENSATION PROTEIN B"/>
    <property type="match status" value="1"/>
</dbReference>
<evidence type="ECO:0000313" key="7">
    <source>
        <dbReference type="EMBL" id="MEC0484735.1"/>
    </source>
</evidence>
<evidence type="ECO:0000256" key="5">
    <source>
        <dbReference type="HAMAP-Rule" id="MF_01804"/>
    </source>
</evidence>
<reference evidence="6" key="2">
    <citation type="submission" date="2015-10" db="EMBL/GenBank/DDBJ databases">
        <authorList>
            <person name="Gilbert D.G."/>
        </authorList>
    </citation>
    <scope>NUCLEOTIDE SEQUENCE</scope>
    <source>
        <strain evidence="6">GO-13</strain>
    </source>
</reference>
<evidence type="ECO:0000256" key="2">
    <source>
        <dbReference type="ARBA" id="ARBA00022618"/>
    </source>
</evidence>
<keyword evidence="9" id="KW-1185">Reference proteome</keyword>
<comment type="caution">
    <text evidence="6">The sequence shown here is derived from an EMBL/GenBank/DDBJ whole genome shotgun (WGS) entry which is preliminary data.</text>
</comment>
<evidence type="ECO:0000256" key="3">
    <source>
        <dbReference type="ARBA" id="ARBA00022829"/>
    </source>
</evidence>
<dbReference type="InterPro" id="IPR005234">
    <property type="entry name" value="ScpB_csome_segregation"/>
</dbReference>
<evidence type="ECO:0000256" key="4">
    <source>
        <dbReference type="ARBA" id="ARBA00023306"/>
    </source>
</evidence>
<dbReference type="STRING" id="1664069.BGLY_2731"/>
<reference evidence="6 8" key="1">
    <citation type="journal article" date="2015" name="Int. J. Syst. Evol. Microbiol.">
        <title>Bacillus glycinifermentans sp. nov., isolated from fermented soybean paste.</title>
        <authorList>
            <person name="Kim S.J."/>
            <person name="Dunlap C.A."/>
            <person name="Kwon S.W."/>
            <person name="Rooney A.P."/>
        </authorList>
    </citation>
    <scope>NUCLEOTIDE SEQUENCE [LARGE SCALE GENOMIC DNA]</scope>
    <source>
        <strain evidence="6 8">GO-13</strain>
    </source>
</reference>
<dbReference type="EMBL" id="JARRTL010000008">
    <property type="protein sequence ID" value="MEC0484735.1"/>
    <property type="molecule type" value="Genomic_DNA"/>
</dbReference>
<dbReference type="AlphaFoldDB" id="A0A0J6EUZ1"/>
<comment type="similarity">
    <text evidence="5">Belongs to the ScpB family.</text>
</comment>
<evidence type="ECO:0000313" key="9">
    <source>
        <dbReference type="Proteomes" id="UP001341297"/>
    </source>
</evidence>
<comment type="function">
    <text evidence="5">Participates in chromosomal partition during cell division. May act via the formation of a condensin-like complex containing Smc and ScpA that pull DNA away from mid-cell into both cell halves.</text>
</comment>
<dbReference type="InterPro" id="IPR036388">
    <property type="entry name" value="WH-like_DNA-bd_sf"/>
</dbReference>
<accession>A0A0J6EUZ1</accession>
<evidence type="ECO:0000313" key="8">
    <source>
        <dbReference type="Proteomes" id="UP000036168"/>
    </source>
</evidence>
<dbReference type="SUPFAM" id="SSF46785">
    <property type="entry name" value="Winged helix' DNA-binding domain"/>
    <property type="match status" value="2"/>
</dbReference>
<dbReference type="PANTHER" id="PTHR34298:SF2">
    <property type="entry name" value="SEGREGATION AND CONDENSATION PROTEIN B"/>
    <property type="match status" value="1"/>
</dbReference>
<reference evidence="7 9" key="3">
    <citation type="submission" date="2023-03" db="EMBL/GenBank/DDBJ databases">
        <title>Agriculturally important microbes genome sequencing.</title>
        <authorList>
            <person name="Dunlap C."/>
        </authorList>
    </citation>
    <scope>NUCLEOTIDE SEQUENCE [LARGE SCALE GENOMIC DNA]</scope>
    <source>
        <strain evidence="7 9">CBP-3203</strain>
    </source>
</reference>
<gene>
    <name evidence="5 7" type="primary">scpB</name>
    <name evidence="6" type="ORF">AB447_210550</name>
    <name evidence="7" type="ORF">P8828_07700</name>
</gene>
<dbReference type="InterPro" id="IPR036390">
    <property type="entry name" value="WH_DNA-bd_sf"/>
</dbReference>